<dbReference type="GO" id="GO:0043590">
    <property type="term" value="C:bacterial nucleoid"/>
    <property type="evidence" value="ECO:0007669"/>
    <property type="project" value="TreeGrafter"/>
</dbReference>
<dbReference type="InterPro" id="IPR007476">
    <property type="entry name" value="RdgC"/>
</dbReference>
<comment type="caution">
    <text evidence="6">The sequence shown here is derived from an EMBL/GenBank/DDBJ whole genome shotgun (WGS) entry which is preliminary data.</text>
</comment>
<evidence type="ECO:0000256" key="2">
    <source>
        <dbReference type="ARBA" id="ARBA00008657"/>
    </source>
</evidence>
<evidence type="ECO:0000256" key="4">
    <source>
        <dbReference type="ARBA" id="ARBA00022490"/>
    </source>
</evidence>
<dbReference type="PANTHER" id="PTHR38103:SF1">
    <property type="entry name" value="RECOMBINATION-ASSOCIATED PROTEIN RDGC"/>
    <property type="match status" value="1"/>
</dbReference>
<dbReference type="GO" id="GO:0003690">
    <property type="term" value="F:double-stranded DNA binding"/>
    <property type="evidence" value="ECO:0007669"/>
    <property type="project" value="TreeGrafter"/>
</dbReference>
<dbReference type="AlphaFoldDB" id="A0AA37W768"/>
<organism evidence="6 7">
    <name type="scientific">Litoribrevibacter albus</name>
    <dbReference type="NCBI Taxonomy" id="1473156"/>
    <lineage>
        <taxon>Bacteria</taxon>
        <taxon>Pseudomonadati</taxon>
        <taxon>Pseudomonadota</taxon>
        <taxon>Gammaproteobacteria</taxon>
        <taxon>Oceanospirillales</taxon>
        <taxon>Oceanospirillaceae</taxon>
        <taxon>Litoribrevibacter</taxon>
    </lineage>
</organism>
<dbReference type="RefSeq" id="WP_284380543.1">
    <property type="nucleotide sequence ID" value="NZ_BSNM01000011.1"/>
</dbReference>
<dbReference type="Pfam" id="PF04381">
    <property type="entry name" value="RdgC"/>
    <property type="match status" value="1"/>
</dbReference>
<dbReference type="NCBIfam" id="NF001464">
    <property type="entry name" value="PRK00321.1-5"/>
    <property type="match status" value="1"/>
</dbReference>
<keyword evidence="5" id="KW-0233">DNA recombination</keyword>
<dbReference type="GO" id="GO:0000018">
    <property type="term" value="P:regulation of DNA recombination"/>
    <property type="evidence" value="ECO:0007669"/>
    <property type="project" value="TreeGrafter"/>
</dbReference>
<name>A0AA37W768_9GAMM</name>
<dbReference type="PANTHER" id="PTHR38103">
    <property type="entry name" value="RECOMBINATION-ASSOCIATED PROTEIN RDGC"/>
    <property type="match status" value="1"/>
</dbReference>
<protein>
    <recommendedName>
        <fullName evidence="3">Recombination-associated protein RdgC</fullName>
    </recommendedName>
</protein>
<dbReference type="EMBL" id="BSNM01000011">
    <property type="protein sequence ID" value="GLQ31063.1"/>
    <property type="molecule type" value="Genomic_DNA"/>
</dbReference>
<reference evidence="6" key="2">
    <citation type="submission" date="2023-01" db="EMBL/GenBank/DDBJ databases">
        <title>Draft genome sequence of Litoribrevibacter albus strain NBRC 110071.</title>
        <authorList>
            <person name="Sun Q."/>
            <person name="Mori K."/>
        </authorList>
    </citation>
    <scope>NUCLEOTIDE SEQUENCE</scope>
    <source>
        <strain evidence="6">NBRC 110071</strain>
    </source>
</reference>
<accession>A0AA37W768</accession>
<evidence type="ECO:0000313" key="6">
    <source>
        <dbReference type="EMBL" id="GLQ31063.1"/>
    </source>
</evidence>
<keyword evidence="7" id="KW-1185">Reference proteome</keyword>
<keyword evidence="4" id="KW-0963">Cytoplasm</keyword>
<evidence type="ECO:0000256" key="5">
    <source>
        <dbReference type="ARBA" id="ARBA00023172"/>
    </source>
</evidence>
<comment type="similarity">
    <text evidence="2">Belongs to the RdgC family.</text>
</comment>
<reference evidence="6" key="1">
    <citation type="journal article" date="2014" name="Int. J. Syst. Evol. Microbiol.">
        <title>Complete genome sequence of Corynebacterium casei LMG S-19264T (=DSM 44701T), isolated from a smear-ripened cheese.</title>
        <authorList>
            <consortium name="US DOE Joint Genome Institute (JGI-PGF)"/>
            <person name="Walter F."/>
            <person name="Albersmeier A."/>
            <person name="Kalinowski J."/>
            <person name="Ruckert C."/>
        </authorList>
    </citation>
    <scope>NUCLEOTIDE SEQUENCE</scope>
    <source>
        <strain evidence="6">NBRC 110071</strain>
    </source>
</reference>
<proteinExistence type="inferred from homology"/>
<sequence>MFKQCFSYQITRPLEITADELEKKLKEFSFKPCGQQERKRNGWAAPIKQAPDMLVHEIMGTWIINLRHQEKVIPPSAINERLEEKVAEIEAEHGRPVRRKEKAQLKEDITTLLLPNALSRTQDTLAVIIPEKNMMLVNAGSSSKAEEVASTLRKALGTMPVVPLQTEMSPAIVMSAWLNGKHSLPQHMELGFEAQLKSDDEDGGSVRLTGMDVADEHALNYLNNGMSVTRLALNWKDKLELIIDDQLIIKRIKFTDTYQEEIHDELGESDAISQFTGSMALIVNELLDVIESIAKNFSEE</sequence>
<dbReference type="Proteomes" id="UP001161389">
    <property type="component" value="Unassembled WGS sequence"/>
</dbReference>
<evidence type="ECO:0000256" key="1">
    <source>
        <dbReference type="ARBA" id="ARBA00004453"/>
    </source>
</evidence>
<comment type="subcellular location">
    <subcellularLocation>
        <location evidence="1">Cytoplasm</location>
        <location evidence="1">Nucleoid</location>
    </subcellularLocation>
</comment>
<dbReference type="GO" id="GO:0006310">
    <property type="term" value="P:DNA recombination"/>
    <property type="evidence" value="ECO:0007669"/>
    <property type="project" value="UniProtKB-KW"/>
</dbReference>
<evidence type="ECO:0000313" key="7">
    <source>
        <dbReference type="Proteomes" id="UP001161389"/>
    </source>
</evidence>
<gene>
    <name evidence="6" type="primary">rdgC</name>
    <name evidence="6" type="ORF">GCM10007876_15420</name>
</gene>
<evidence type="ECO:0000256" key="3">
    <source>
        <dbReference type="ARBA" id="ARBA00022296"/>
    </source>
</evidence>